<dbReference type="AlphaFoldDB" id="A0A5B7ESP8"/>
<feature type="region of interest" description="Disordered" evidence="1">
    <location>
        <begin position="1"/>
        <end position="71"/>
    </location>
</feature>
<protein>
    <submittedName>
        <fullName evidence="2">Uncharacterized protein</fullName>
    </submittedName>
</protein>
<feature type="compositionally biased region" description="Basic and acidic residues" evidence="1">
    <location>
        <begin position="33"/>
        <end position="54"/>
    </location>
</feature>
<accession>A0A5B7ESP8</accession>
<proteinExistence type="predicted"/>
<evidence type="ECO:0000313" key="3">
    <source>
        <dbReference type="Proteomes" id="UP000324222"/>
    </source>
</evidence>
<dbReference type="EMBL" id="VSRR010003726">
    <property type="protein sequence ID" value="MPC37252.1"/>
    <property type="molecule type" value="Genomic_DNA"/>
</dbReference>
<comment type="caution">
    <text evidence="2">The sequence shown here is derived from an EMBL/GenBank/DDBJ whole genome shotgun (WGS) entry which is preliminary data.</text>
</comment>
<gene>
    <name evidence="2" type="ORF">E2C01_030726</name>
</gene>
<organism evidence="2 3">
    <name type="scientific">Portunus trituberculatus</name>
    <name type="common">Swimming crab</name>
    <name type="synonym">Neptunus trituberculatus</name>
    <dbReference type="NCBI Taxonomy" id="210409"/>
    <lineage>
        <taxon>Eukaryota</taxon>
        <taxon>Metazoa</taxon>
        <taxon>Ecdysozoa</taxon>
        <taxon>Arthropoda</taxon>
        <taxon>Crustacea</taxon>
        <taxon>Multicrustacea</taxon>
        <taxon>Malacostraca</taxon>
        <taxon>Eumalacostraca</taxon>
        <taxon>Eucarida</taxon>
        <taxon>Decapoda</taxon>
        <taxon>Pleocyemata</taxon>
        <taxon>Brachyura</taxon>
        <taxon>Eubrachyura</taxon>
        <taxon>Portunoidea</taxon>
        <taxon>Portunidae</taxon>
        <taxon>Portuninae</taxon>
        <taxon>Portunus</taxon>
    </lineage>
</organism>
<evidence type="ECO:0000313" key="2">
    <source>
        <dbReference type="EMBL" id="MPC37252.1"/>
    </source>
</evidence>
<dbReference type="Proteomes" id="UP000324222">
    <property type="component" value="Unassembled WGS sequence"/>
</dbReference>
<feature type="compositionally biased region" description="Basic and acidic residues" evidence="1">
    <location>
        <begin position="15"/>
        <end position="26"/>
    </location>
</feature>
<name>A0A5B7ESP8_PORTR</name>
<keyword evidence="3" id="KW-1185">Reference proteome</keyword>
<reference evidence="2 3" key="1">
    <citation type="submission" date="2019-05" db="EMBL/GenBank/DDBJ databases">
        <title>Another draft genome of Portunus trituberculatus and its Hox gene families provides insights of decapod evolution.</title>
        <authorList>
            <person name="Jeong J.-H."/>
            <person name="Song I."/>
            <person name="Kim S."/>
            <person name="Choi T."/>
            <person name="Kim D."/>
            <person name="Ryu S."/>
            <person name="Kim W."/>
        </authorList>
    </citation>
    <scope>NUCLEOTIDE SEQUENCE [LARGE SCALE GENOMIC DNA]</scope>
    <source>
        <tissue evidence="2">Muscle</tissue>
    </source>
</reference>
<evidence type="ECO:0000256" key="1">
    <source>
        <dbReference type="SAM" id="MobiDB-lite"/>
    </source>
</evidence>
<sequence length="120" mass="13774">MNIQEVLQDEEEREKEDGEGKEKKDTGGNGIRKCGEDTKKNDKKIARREREGGKKQTKWRQNRGGDERRDKGFMWASHEEACGGLELWELWEGVGISGLRGITQSRFLKPSYSSTHHQLA</sequence>